<keyword evidence="4" id="KW-0904">Protein phosphatase</keyword>
<evidence type="ECO:0000313" key="8">
    <source>
        <dbReference type="Proteomes" id="UP000051863"/>
    </source>
</evidence>
<dbReference type="Proteomes" id="UP000051863">
    <property type="component" value="Unassembled WGS sequence"/>
</dbReference>
<evidence type="ECO:0000259" key="6">
    <source>
        <dbReference type="SMART" id="SM00226"/>
    </source>
</evidence>
<name>A0A0R0D089_9GAMM</name>
<dbReference type="CDD" id="cd16343">
    <property type="entry name" value="LMWPTP"/>
    <property type="match status" value="1"/>
</dbReference>
<dbReference type="InterPro" id="IPR050438">
    <property type="entry name" value="LMW_PTPase"/>
</dbReference>
<comment type="similarity">
    <text evidence="1">Belongs to the low molecular weight phosphotyrosine protein phosphatase family.</text>
</comment>
<comment type="caution">
    <text evidence="7">The sequence shown here is derived from an EMBL/GenBank/DDBJ whole genome shotgun (WGS) entry which is preliminary data.</text>
</comment>
<evidence type="ECO:0000256" key="1">
    <source>
        <dbReference type="ARBA" id="ARBA00011063"/>
    </source>
</evidence>
<evidence type="ECO:0000256" key="2">
    <source>
        <dbReference type="ARBA" id="ARBA00013064"/>
    </source>
</evidence>
<dbReference type="SUPFAM" id="SSF52788">
    <property type="entry name" value="Phosphotyrosine protein phosphatases I"/>
    <property type="match status" value="1"/>
</dbReference>
<dbReference type="OrthoDB" id="9784339at2"/>
<feature type="domain" description="Phosphotyrosine protein phosphatase I" evidence="6">
    <location>
        <begin position="1"/>
        <end position="151"/>
    </location>
</feature>
<feature type="active site" description="Proton donor" evidence="5">
    <location>
        <position position="125"/>
    </location>
</feature>
<evidence type="ECO:0000313" key="7">
    <source>
        <dbReference type="EMBL" id="KRG71799.1"/>
    </source>
</evidence>
<dbReference type="AlphaFoldDB" id="A0A0R0D089"/>
<dbReference type="GO" id="GO:0004725">
    <property type="term" value="F:protein tyrosine phosphatase activity"/>
    <property type="evidence" value="ECO:0007669"/>
    <property type="project" value="UniProtKB-EC"/>
</dbReference>
<evidence type="ECO:0000256" key="3">
    <source>
        <dbReference type="ARBA" id="ARBA00022801"/>
    </source>
</evidence>
<evidence type="ECO:0000256" key="5">
    <source>
        <dbReference type="PIRSR" id="PIRSR617867-1"/>
    </source>
</evidence>
<dbReference type="InterPro" id="IPR017867">
    <property type="entry name" value="Tyr_phospatase_low_mol_wt"/>
</dbReference>
<dbReference type="PANTHER" id="PTHR11717:SF7">
    <property type="entry name" value="LOW MOLECULAR WEIGHT PHOSPHOTYROSINE PROTEIN PHOSPHATASE"/>
    <property type="match status" value="1"/>
</dbReference>
<keyword evidence="8" id="KW-1185">Reference proteome</keyword>
<organism evidence="7 8">
    <name type="scientific">Stenotrophomonas terrae</name>
    <dbReference type="NCBI Taxonomy" id="405446"/>
    <lineage>
        <taxon>Bacteria</taxon>
        <taxon>Pseudomonadati</taxon>
        <taxon>Pseudomonadota</taxon>
        <taxon>Gammaproteobacteria</taxon>
        <taxon>Lysobacterales</taxon>
        <taxon>Lysobacteraceae</taxon>
        <taxon>Stenotrophomonas</taxon>
    </lineage>
</organism>
<gene>
    <name evidence="7" type="ORF">ABB27_02705</name>
</gene>
<dbReference type="RefSeq" id="WP_057626682.1">
    <property type="nucleotide sequence ID" value="NZ_LDJJ01000007.1"/>
</dbReference>
<dbReference type="InterPro" id="IPR023485">
    <property type="entry name" value="Ptyr_pPase"/>
</dbReference>
<proteinExistence type="inferred from homology"/>
<sequence length="163" mass="17432">MKLLVVCLGNICRSPMGEGALRARIGEAGLDSWVQVDSAGTSGHWHAGRSPDPRAVACARGHGVDISGQRARQLLAADFEEYDLILCADGDNLRDAQALAPAGLAARAVLWLPWAGINGSDVIPDPYYGDMKDFEHSWALIDAAAQVTVRRLSRREDSGIIPA</sequence>
<dbReference type="PANTHER" id="PTHR11717">
    <property type="entry name" value="LOW MOLECULAR WEIGHT PROTEIN TYROSINE PHOSPHATASE"/>
    <property type="match status" value="1"/>
</dbReference>
<dbReference type="EC" id="3.1.3.48" evidence="2"/>
<keyword evidence="3" id="KW-0378">Hydrolase</keyword>
<reference evidence="7 8" key="1">
    <citation type="submission" date="2015-05" db="EMBL/GenBank/DDBJ databases">
        <title>Genome sequencing and analysis of members of genus Stenotrophomonas.</title>
        <authorList>
            <person name="Patil P.P."/>
            <person name="Midha S."/>
            <person name="Patil P.B."/>
        </authorList>
    </citation>
    <scope>NUCLEOTIDE SEQUENCE [LARGE SCALE GENOMIC DNA]</scope>
    <source>
        <strain evidence="7 8">DSM 18941</strain>
    </source>
</reference>
<protein>
    <recommendedName>
        <fullName evidence="2">protein-tyrosine-phosphatase</fullName>
        <ecNumber evidence="2">3.1.3.48</ecNumber>
    </recommendedName>
</protein>
<dbReference type="Gene3D" id="3.40.50.2300">
    <property type="match status" value="1"/>
</dbReference>
<feature type="active site" description="Nucleophile" evidence="5">
    <location>
        <position position="13"/>
    </location>
</feature>
<evidence type="ECO:0000256" key="4">
    <source>
        <dbReference type="ARBA" id="ARBA00022912"/>
    </source>
</evidence>
<dbReference type="SMART" id="SM00226">
    <property type="entry name" value="LMWPc"/>
    <property type="match status" value="1"/>
</dbReference>
<dbReference type="InterPro" id="IPR036196">
    <property type="entry name" value="Ptyr_pPase_sf"/>
</dbReference>
<dbReference type="Pfam" id="PF01451">
    <property type="entry name" value="LMWPc"/>
    <property type="match status" value="1"/>
</dbReference>
<dbReference type="PRINTS" id="PR00719">
    <property type="entry name" value="LMWPTPASE"/>
</dbReference>
<accession>A0A0R0D089</accession>
<dbReference type="PATRIC" id="fig|405446.3.peg.3422"/>
<dbReference type="EMBL" id="LDJJ01000007">
    <property type="protein sequence ID" value="KRG71799.1"/>
    <property type="molecule type" value="Genomic_DNA"/>
</dbReference>
<feature type="active site" description="Nucleophile" evidence="5">
    <location>
        <position position="7"/>
    </location>
</feature>